<sequence>MKLKTLQLAVVTLIALVLGITSCTKEDLVTEKSLEEIDNTMTKESTSAMLKFGSIDEMNSYVEEKMNSEIDLLEEARYEIDKNGRIPLLLVYNLEEEGEVEQLGIDQNNIPVVDSPDDMLLFLLNEKGEISIEDYIFRVDGDFVFRYHPNAAHTINEFLEVYNSDEIRIEPEKVLKFNEHLSVYKHNNPSSLKGSNTSKSFANHYYTNPFNGTNKYMVSQFWNNRFWFYQSIGASTSVKRPKRWYEFWHFAGDPNVKADNRLKYNISFSAAPLLGMGSPTTLTFNGFNDCNNCKKVQRVFHWTVGFSEDPKPLYTEIDGKTQHWAHWYSANPNTVSRTITP</sequence>
<accession>A0A4Q7PK24</accession>
<comment type="caution">
    <text evidence="1">The sequence shown here is derived from an EMBL/GenBank/DDBJ whole genome shotgun (WGS) entry which is preliminary data.</text>
</comment>
<dbReference type="PROSITE" id="PS51257">
    <property type="entry name" value="PROKAR_LIPOPROTEIN"/>
    <property type="match status" value="1"/>
</dbReference>
<dbReference type="Proteomes" id="UP000292262">
    <property type="component" value="Unassembled WGS sequence"/>
</dbReference>
<proteinExistence type="predicted"/>
<protein>
    <submittedName>
        <fullName evidence="1">Uncharacterized protein</fullName>
    </submittedName>
</protein>
<name>A0A4Q7PK24_9FLAO</name>
<dbReference type="AlphaFoldDB" id="A0A4Q7PK24"/>
<evidence type="ECO:0000313" key="2">
    <source>
        <dbReference type="Proteomes" id="UP000292262"/>
    </source>
</evidence>
<dbReference type="RefSeq" id="WP_130285985.1">
    <property type="nucleotide sequence ID" value="NZ_SGXE01000001.1"/>
</dbReference>
<evidence type="ECO:0000313" key="1">
    <source>
        <dbReference type="EMBL" id="RZT00191.1"/>
    </source>
</evidence>
<organism evidence="1 2">
    <name type="scientific">Aquimarina brevivitae</name>
    <dbReference type="NCBI Taxonomy" id="323412"/>
    <lineage>
        <taxon>Bacteria</taxon>
        <taxon>Pseudomonadati</taxon>
        <taxon>Bacteroidota</taxon>
        <taxon>Flavobacteriia</taxon>
        <taxon>Flavobacteriales</taxon>
        <taxon>Flavobacteriaceae</taxon>
        <taxon>Aquimarina</taxon>
    </lineage>
</organism>
<dbReference type="EMBL" id="SGXE01000001">
    <property type="protein sequence ID" value="RZT00191.1"/>
    <property type="molecule type" value="Genomic_DNA"/>
</dbReference>
<keyword evidence="2" id="KW-1185">Reference proteome</keyword>
<dbReference type="OrthoDB" id="1159878at2"/>
<gene>
    <name evidence="1" type="ORF">EV197_1426</name>
</gene>
<reference evidence="1 2" key="1">
    <citation type="submission" date="2019-02" db="EMBL/GenBank/DDBJ databases">
        <title>Genomic Encyclopedia of Type Strains, Phase IV (KMG-IV): sequencing the most valuable type-strain genomes for metagenomic binning, comparative biology and taxonomic classification.</title>
        <authorList>
            <person name="Goeker M."/>
        </authorList>
    </citation>
    <scope>NUCLEOTIDE SEQUENCE [LARGE SCALE GENOMIC DNA]</scope>
    <source>
        <strain evidence="1 2">DSM 17196</strain>
    </source>
</reference>